<dbReference type="RefSeq" id="WP_134335449.1">
    <property type="nucleotide sequence ID" value="NZ_BMCZ01000009.1"/>
</dbReference>
<gene>
    <name evidence="2" type="ORF">E2R65_05245</name>
    <name evidence="1" type="ORF">GGR35_001575</name>
</gene>
<sequence>MHTSNYWIGYFQANARHKRINWNTAPAITQDEIAAILPSLQAWQLGETSEGEHLIAASTKYAFHLGDPDYVDAVRLFIKEEQKHGNNLGRYIDKIGQQRVKKDWGDTLFRKVRYFNTNMELWTLAVIVVESTAQIFYQALKDATNCRLLKDICTDILIDEAPHITFQTERLAIIFDGKSNFSKTWRKMAYKHFFHATSLLVWYGHKKLFMAGGVTFDMYVKKMQYKYKKTISAITAPPSDYQKMIFKYGN</sequence>
<name>A0A4Y8AF43_9SPHI</name>
<keyword evidence="4" id="KW-1185">Reference proteome</keyword>
<reference evidence="2 3" key="1">
    <citation type="journal article" date="2016" name="Int. J. Syst. Evol. Microbiol.">
        <title>Proposal of Mucilaginibacter phyllosphaerae sp. nov. isolated from the phyllosphere of Galium album.</title>
        <authorList>
            <person name="Aydogan E.L."/>
            <person name="Busse H.J."/>
            <person name="Moser G."/>
            <person name="Muller C."/>
            <person name="Kampfer P."/>
            <person name="Glaeser S.P."/>
        </authorList>
    </citation>
    <scope>NUCLEOTIDE SEQUENCE [LARGE SCALE GENOMIC DNA]</scope>
    <source>
        <strain evidence="2 3">PP-F2FG21</strain>
    </source>
</reference>
<dbReference type="OrthoDB" id="268439at2"/>
<dbReference type="AlphaFoldDB" id="A0A4Y8AF43"/>
<organism evidence="2 3">
    <name type="scientific">Mucilaginibacter phyllosphaerae</name>
    <dbReference type="NCBI Taxonomy" id="1812349"/>
    <lineage>
        <taxon>Bacteria</taxon>
        <taxon>Pseudomonadati</taxon>
        <taxon>Bacteroidota</taxon>
        <taxon>Sphingobacteriia</taxon>
        <taxon>Sphingobacteriales</taxon>
        <taxon>Sphingobacteriaceae</taxon>
        <taxon>Mucilaginibacter</taxon>
    </lineage>
</organism>
<comment type="caution">
    <text evidence="2">The sequence shown here is derived from an EMBL/GenBank/DDBJ whole genome shotgun (WGS) entry which is preliminary data.</text>
</comment>
<dbReference type="EMBL" id="JACIEG010000002">
    <property type="protein sequence ID" value="MBB3968983.1"/>
    <property type="molecule type" value="Genomic_DNA"/>
</dbReference>
<dbReference type="EMBL" id="SNQG01000002">
    <property type="protein sequence ID" value="TEW67396.1"/>
    <property type="molecule type" value="Genomic_DNA"/>
</dbReference>
<evidence type="ECO:0000313" key="2">
    <source>
        <dbReference type="EMBL" id="TEW67396.1"/>
    </source>
</evidence>
<dbReference type="InterPro" id="IPR012348">
    <property type="entry name" value="RNR-like"/>
</dbReference>
<reference evidence="1 4" key="3">
    <citation type="submission" date="2020-08" db="EMBL/GenBank/DDBJ databases">
        <title>Genomic Encyclopedia of Type Strains, Phase IV (KMG-IV): sequencing the most valuable type-strain genomes for metagenomic binning, comparative biology and taxonomic classification.</title>
        <authorList>
            <person name="Goeker M."/>
        </authorList>
    </citation>
    <scope>NUCLEOTIDE SEQUENCE [LARGE SCALE GENOMIC DNA]</scope>
    <source>
        <strain evidence="1 4">DSM 100995</strain>
    </source>
</reference>
<evidence type="ECO:0000313" key="4">
    <source>
        <dbReference type="Proteomes" id="UP000583101"/>
    </source>
</evidence>
<dbReference type="InterPro" id="IPR009078">
    <property type="entry name" value="Ferritin-like_SF"/>
</dbReference>
<accession>A0A4Y8AF43</accession>
<evidence type="ECO:0000313" key="1">
    <source>
        <dbReference type="EMBL" id="MBB3968983.1"/>
    </source>
</evidence>
<dbReference type="CDD" id="cd00657">
    <property type="entry name" value="Ferritin_like"/>
    <property type="match status" value="1"/>
</dbReference>
<reference evidence="2" key="2">
    <citation type="submission" date="2019-03" db="EMBL/GenBank/DDBJ databases">
        <authorList>
            <person name="Yan Y.-Q."/>
            <person name="Du Z.-J."/>
        </authorList>
    </citation>
    <scope>NUCLEOTIDE SEQUENCE</scope>
    <source>
        <strain evidence="2">PP-F2FG21</strain>
    </source>
</reference>
<dbReference type="Proteomes" id="UP000297248">
    <property type="component" value="Unassembled WGS sequence"/>
</dbReference>
<dbReference type="Proteomes" id="UP000583101">
    <property type="component" value="Unassembled WGS sequence"/>
</dbReference>
<dbReference type="SUPFAM" id="SSF47240">
    <property type="entry name" value="Ferritin-like"/>
    <property type="match status" value="1"/>
</dbReference>
<dbReference type="Gene3D" id="1.10.620.20">
    <property type="entry name" value="Ribonucleotide Reductase, subunit A"/>
    <property type="match status" value="1"/>
</dbReference>
<evidence type="ECO:0000313" key="3">
    <source>
        <dbReference type="Proteomes" id="UP000297248"/>
    </source>
</evidence>
<proteinExistence type="predicted"/>
<dbReference type="GO" id="GO:0016491">
    <property type="term" value="F:oxidoreductase activity"/>
    <property type="evidence" value="ECO:0007669"/>
    <property type="project" value="InterPro"/>
</dbReference>
<protein>
    <submittedName>
        <fullName evidence="2">Ferritin-like domain-containing protein</fullName>
    </submittedName>
</protein>